<keyword evidence="1" id="KW-0808">Transferase</keyword>
<evidence type="ECO:0000313" key="3">
    <source>
        <dbReference type="EMBL" id="MBD1430964.1"/>
    </source>
</evidence>
<comment type="caution">
    <text evidence="3">The sequence shown here is derived from an EMBL/GenBank/DDBJ whole genome shotgun (WGS) entry which is preliminary data.</text>
</comment>
<dbReference type="SMART" id="SM00672">
    <property type="entry name" value="CAP10"/>
    <property type="match status" value="1"/>
</dbReference>
<evidence type="ECO:0000259" key="2">
    <source>
        <dbReference type="SMART" id="SM00672"/>
    </source>
</evidence>
<dbReference type="InterPro" id="IPR051091">
    <property type="entry name" value="O-Glucosyltr/Glycosyltrsf_90"/>
</dbReference>
<name>A0ABR7YI20_9SPHI</name>
<keyword evidence="4" id="KW-1185">Reference proteome</keyword>
<proteinExistence type="predicted"/>
<dbReference type="Proteomes" id="UP000651271">
    <property type="component" value="Unassembled WGS sequence"/>
</dbReference>
<dbReference type="RefSeq" id="WP_190302950.1">
    <property type="nucleotide sequence ID" value="NZ_JACOIJ010000047.1"/>
</dbReference>
<sequence length="311" mass="36427">MLNLKRILLGNKNNKLCYYIKALVRGLIPASVYRSYRNRFLNDSPNDSYIHSRVNYYNKLGSERSLSSSAIQIKNYQIPKKIRVYYFDSIEYLRYFNGNNRFEIIPGDVTHVPSFPALVKSRPIDGENANSVLLNLDKARHFNFIKDDFSFLQKKNMLVGRSGFGQAHRARFYDLYKDHALCNLKKAARKSDKDFLSIAGHLGYKFILALEGNDVATNLKWIMSSNSIAVMPKPKFETWFMEGTLIPNVHYICIKDDYLDLEEKLKYYITHTDKALEIIKNANKYVEQFKDNKREKLISLMVLDKYFKFTR</sequence>
<evidence type="ECO:0000256" key="1">
    <source>
        <dbReference type="ARBA" id="ARBA00022679"/>
    </source>
</evidence>
<organism evidence="3 4">
    <name type="scientific">Sphingobacterium litopenaei</name>
    <dbReference type="NCBI Taxonomy" id="2763500"/>
    <lineage>
        <taxon>Bacteria</taxon>
        <taxon>Pseudomonadati</taxon>
        <taxon>Bacteroidota</taxon>
        <taxon>Sphingobacteriia</taxon>
        <taxon>Sphingobacteriales</taxon>
        <taxon>Sphingobacteriaceae</taxon>
        <taxon>Sphingobacterium</taxon>
    </lineage>
</organism>
<dbReference type="PANTHER" id="PTHR12203">
    <property type="entry name" value="KDEL LYS-ASP-GLU-LEU CONTAINING - RELATED"/>
    <property type="match status" value="1"/>
</dbReference>
<dbReference type="EMBL" id="JACOIJ010000047">
    <property type="protein sequence ID" value="MBD1430964.1"/>
    <property type="molecule type" value="Genomic_DNA"/>
</dbReference>
<dbReference type="Pfam" id="PF05686">
    <property type="entry name" value="Glyco_transf_90"/>
    <property type="match status" value="1"/>
</dbReference>
<dbReference type="PANTHER" id="PTHR12203:SF35">
    <property type="entry name" value="PROTEIN O-GLUCOSYLTRANSFERASE 1"/>
    <property type="match status" value="1"/>
</dbReference>
<gene>
    <name evidence="3" type="ORF">H8B04_15640</name>
</gene>
<protein>
    <submittedName>
        <fullName evidence="3">Lipopolysaccharide biosynthesis protein</fullName>
    </submittedName>
</protein>
<evidence type="ECO:0000313" key="4">
    <source>
        <dbReference type="Proteomes" id="UP000651271"/>
    </source>
</evidence>
<dbReference type="InterPro" id="IPR006598">
    <property type="entry name" value="CAP10"/>
</dbReference>
<feature type="domain" description="Glycosyl transferase CAP10" evidence="2">
    <location>
        <begin position="83"/>
        <end position="304"/>
    </location>
</feature>
<reference evidence="3 4" key="1">
    <citation type="submission" date="2020-08" db="EMBL/GenBank/DDBJ databases">
        <title>Sphingobacterium sp. DN04309 isolated from aquaculture water.</title>
        <authorList>
            <person name="Zhang M."/>
        </authorList>
    </citation>
    <scope>NUCLEOTIDE SEQUENCE [LARGE SCALE GENOMIC DNA]</scope>
    <source>
        <strain evidence="3 4">DN04309</strain>
    </source>
</reference>
<accession>A0ABR7YI20</accession>